<evidence type="ECO:0000256" key="7">
    <source>
        <dbReference type="ARBA" id="ARBA00022840"/>
    </source>
</evidence>
<dbReference type="PANTHER" id="PTHR11441">
    <property type="entry name" value="THYMIDINE KINASE"/>
    <property type="match status" value="1"/>
</dbReference>
<evidence type="ECO:0000256" key="2">
    <source>
        <dbReference type="ARBA" id="ARBA00012118"/>
    </source>
</evidence>
<dbReference type="Gene3D" id="3.30.60.20">
    <property type="match status" value="1"/>
</dbReference>
<dbReference type="Pfam" id="PF00265">
    <property type="entry name" value="TK"/>
    <property type="match status" value="1"/>
</dbReference>
<dbReference type="Proteomes" id="UP000261764">
    <property type="component" value="Chromosome I"/>
</dbReference>
<dbReference type="GO" id="GO:0008270">
    <property type="term" value="F:zinc ion binding"/>
    <property type="evidence" value="ECO:0007669"/>
    <property type="project" value="UniProtKB-UniRule"/>
</dbReference>
<keyword evidence="14" id="KW-1185">Reference proteome</keyword>
<dbReference type="KEGG" id="mamp:MAMA39_02960"/>
<comment type="subcellular location">
    <subcellularLocation>
        <location evidence="8">Cytoplasm</location>
    </subcellularLocation>
</comment>
<dbReference type="PANTHER" id="PTHR11441:SF0">
    <property type="entry name" value="THYMIDINE KINASE, CYTOSOLIC"/>
    <property type="match status" value="1"/>
</dbReference>
<evidence type="ECO:0000256" key="6">
    <source>
        <dbReference type="ARBA" id="ARBA00022777"/>
    </source>
</evidence>
<dbReference type="GO" id="GO:0005524">
    <property type="term" value="F:ATP binding"/>
    <property type="evidence" value="ECO:0007669"/>
    <property type="project" value="UniProtKB-UniRule"/>
</dbReference>
<keyword evidence="3 8" id="KW-0237">DNA synthesis</keyword>
<keyword evidence="6 8" id="KW-0418">Kinase</keyword>
<sequence length="217" mass="24563">MAKKNALSYQPGWVEVICGPMFAGKSEELIRKINRVRYAEVKFLIFKPKIDSRSQGIASRDGRFLNAIVIDDPYQIYDHVNESHPDLVAIDEAQFFSKEIVEVVQTLADNGINVLIAGLERDFKGEPFGPIPLLLTIAEKITKLTAICTECGAEATRTQRLIDGKEATYDSPQILIGNQESYTARCRHHHRVPGRPIHAKTTTFKKRIKTREIYHSK</sequence>
<dbReference type="GO" id="GO:0005829">
    <property type="term" value="C:cytosol"/>
    <property type="evidence" value="ECO:0007669"/>
    <property type="project" value="TreeGrafter"/>
</dbReference>
<dbReference type="InterPro" id="IPR027417">
    <property type="entry name" value="P-loop_NTPase"/>
</dbReference>
<name>A0A292IIS6_9MOLU</name>
<reference evidence="13 14" key="1">
    <citation type="journal article" date="2015" name="Clin. Infect. Dis.">
        <title>Genomic Investigations unmask Mycoplasma amphoriforme, a new respiratory pathogen.</title>
        <authorList>
            <person name="Gillespie S.H."/>
            <person name="Ling C.L."/>
            <person name="Oravcova K."/>
            <person name="Pinheiro M."/>
            <person name="Wells L."/>
            <person name="Bryant J.M."/>
            <person name="McHugh T.D."/>
            <person name="Bebear C."/>
            <person name="Webster D."/>
            <person name="Harris S.R."/>
            <person name="Seth-Smith H.M."/>
            <person name="Thomson N.R."/>
        </authorList>
    </citation>
    <scope>NUCLEOTIDE SEQUENCE [LARGE SCALE GENOMIC DNA]</scope>
    <source>
        <strain evidence="13 14">A39</strain>
    </source>
</reference>
<dbReference type="SUPFAM" id="SSF52540">
    <property type="entry name" value="P-loop containing nucleoside triphosphate hydrolases"/>
    <property type="match status" value="1"/>
</dbReference>
<keyword evidence="4 8" id="KW-0808">Transferase</keyword>
<feature type="binding site" evidence="8">
    <location>
        <position position="151"/>
    </location>
    <ligand>
        <name>Zn(2+)</name>
        <dbReference type="ChEBI" id="CHEBI:29105"/>
    </ligand>
</feature>
<dbReference type="RefSeq" id="WP_343251764.1">
    <property type="nucleotide sequence ID" value="NZ_HG937516.1"/>
</dbReference>
<evidence type="ECO:0000256" key="8">
    <source>
        <dbReference type="HAMAP-Rule" id="MF_00124"/>
    </source>
</evidence>
<keyword evidence="8" id="KW-0479">Metal-binding</keyword>
<proteinExistence type="inferred from homology"/>
<gene>
    <name evidence="8" type="primary">tdk</name>
    <name evidence="13" type="ORF">MAMA39_02960</name>
</gene>
<dbReference type="PIRSF" id="PIRSF035805">
    <property type="entry name" value="TK_cell"/>
    <property type="match status" value="1"/>
</dbReference>
<evidence type="ECO:0000256" key="9">
    <source>
        <dbReference type="PIRSR" id="PIRSR035805-1"/>
    </source>
</evidence>
<evidence type="ECO:0000313" key="14">
    <source>
        <dbReference type="Proteomes" id="UP000261764"/>
    </source>
</evidence>
<evidence type="ECO:0000256" key="12">
    <source>
        <dbReference type="RuleBase" id="RU004165"/>
    </source>
</evidence>
<dbReference type="EMBL" id="HG937516">
    <property type="protein sequence ID" value="CDN40417.1"/>
    <property type="molecule type" value="Genomic_DNA"/>
</dbReference>
<feature type="binding site" evidence="8">
    <location>
        <position position="186"/>
    </location>
    <ligand>
        <name>Zn(2+)</name>
        <dbReference type="ChEBI" id="CHEBI:29105"/>
    </ligand>
</feature>
<feature type="binding site" evidence="8">
    <location>
        <position position="148"/>
    </location>
    <ligand>
        <name>Zn(2+)</name>
        <dbReference type="ChEBI" id="CHEBI:29105"/>
    </ligand>
</feature>
<evidence type="ECO:0000256" key="5">
    <source>
        <dbReference type="ARBA" id="ARBA00022741"/>
    </source>
</evidence>
<evidence type="ECO:0000256" key="1">
    <source>
        <dbReference type="ARBA" id="ARBA00007587"/>
    </source>
</evidence>
<dbReference type="GO" id="GO:0046104">
    <property type="term" value="P:thymidine metabolic process"/>
    <property type="evidence" value="ECO:0007669"/>
    <property type="project" value="TreeGrafter"/>
</dbReference>
<keyword evidence="8" id="KW-0963">Cytoplasm</keyword>
<dbReference type="PROSITE" id="PS00603">
    <property type="entry name" value="TK_CELLULAR_TYPE"/>
    <property type="match status" value="1"/>
</dbReference>
<keyword evidence="5 8" id="KW-0547">Nucleotide-binding</keyword>
<dbReference type="NCBIfam" id="NF003296">
    <property type="entry name" value="PRK04296.1-1"/>
    <property type="match status" value="1"/>
</dbReference>
<dbReference type="GO" id="GO:0004797">
    <property type="term" value="F:thymidine kinase activity"/>
    <property type="evidence" value="ECO:0007669"/>
    <property type="project" value="UniProtKB-UniRule"/>
</dbReference>
<dbReference type="SUPFAM" id="SSF57716">
    <property type="entry name" value="Glucocorticoid receptor-like (DNA-binding domain)"/>
    <property type="match status" value="1"/>
</dbReference>
<dbReference type="Gene3D" id="3.40.50.300">
    <property type="entry name" value="P-loop containing nucleotide triphosphate hydrolases"/>
    <property type="match status" value="1"/>
</dbReference>
<keyword evidence="7 8" id="KW-0067">ATP-binding</keyword>
<comment type="subunit">
    <text evidence="8">Homotetramer.</text>
</comment>
<dbReference type="EC" id="2.7.1.21" evidence="2 8"/>
<dbReference type="InterPro" id="IPR001267">
    <property type="entry name" value="Thymidine_kinase"/>
</dbReference>
<feature type="binding site" evidence="8">
    <location>
        <position position="189"/>
    </location>
    <ligand>
        <name>Zn(2+)</name>
        <dbReference type="ChEBI" id="CHEBI:29105"/>
    </ligand>
</feature>
<comment type="similarity">
    <text evidence="1 8 12">Belongs to the thymidine kinase family.</text>
</comment>
<feature type="active site" description="Proton acceptor" evidence="8 9">
    <location>
        <position position="92"/>
    </location>
</feature>
<accession>A0A292IIS6</accession>
<dbReference type="HAMAP" id="MF_00124">
    <property type="entry name" value="Thymidine_kinase"/>
    <property type="match status" value="1"/>
</dbReference>
<comment type="catalytic activity">
    <reaction evidence="8 11">
        <text>thymidine + ATP = dTMP + ADP + H(+)</text>
        <dbReference type="Rhea" id="RHEA:19129"/>
        <dbReference type="ChEBI" id="CHEBI:15378"/>
        <dbReference type="ChEBI" id="CHEBI:17748"/>
        <dbReference type="ChEBI" id="CHEBI:30616"/>
        <dbReference type="ChEBI" id="CHEBI:63528"/>
        <dbReference type="ChEBI" id="CHEBI:456216"/>
        <dbReference type="EC" id="2.7.1.21"/>
    </reaction>
</comment>
<keyword evidence="8" id="KW-0862">Zinc</keyword>
<feature type="binding site" evidence="10">
    <location>
        <position position="182"/>
    </location>
    <ligand>
        <name>substrate</name>
    </ligand>
</feature>
<dbReference type="InterPro" id="IPR020633">
    <property type="entry name" value="Thymidine_kinase_CS"/>
</dbReference>
<organism evidence="13 14">
    <name type="scientific">Mycoplasma amphoriforme A39</name>
    <dbReference type="NCBI Taxonomy" id="572419"/>
    <lineage>
        <taxon>Bacteria</taxon>
        <taxon>Bacillati</taxon>
        <taxon>Mycoplasmatota</taxon>
        <taxon>Mollicutes</taxon>
        <taxon>Mycoplasmataceae</taxon>
        <taxon>Mycoplasma</taxon>
    </lineage>
</organism>
<feature type="binding site" evidence="10">
    <location>
        <begin position="174"/>
        <end position="177"/>
    </location>
    <ligand>
        <name>substrate</name>
    </ligand>
</feature>
<feature type="binding site" evidence="8">
    <location>
        <begin position="91"/>
        <end position="94"/>
    </location>
    <ligand>
        <name>ATP</name>
        <dbReference type="ChEBI" id="CHEBI:30616"/>
    </ligand>
</feature>
<feature type="binding site" evidence="8">
    <location>
        <begin position="19"/>
        <end position="26"/>
    </location>
    <ligand>
        <name>ATP</name>
        <dbReference type="ChEBI" id="CHEBI:30616"/>
    </ligand>
</feature>
<evidence type="ECO:0000256" key="11">
    <source>
        <dbReference type="RuleBase" id="RU000544"/>
    </source>
</evidence>
<evidence type="ECO:0000256" key="4">
    <source>
        <dbReference type="ARBA" id="ARBA00022679"/>
    </source>
</evidence>
<evidence type="ECO:0000313" key="13">
    <source>
        <dbReference type="EMBL" id="CDN40417.1"/>
    </source>
</evidence>
<dbReference type="AlphaFoldDB" id="A0A292IIS6"/>
<evidence type="ECO:0000256" key="3">
    <source>
        <dbReference type="ARBA" id="ARBA00022634"/>
    </source>
</evidence>
<evidence type="ECO:0000256" key="10">
    <source>
        <dbReference type="PIRSR" id="PIRSR035805-2"/>
    </source>
</evidence>
<protein>
    <recommendedName>
        <fullName evidence="2 8">Thymidine kinase</fullName>
        <ecNumber evidence="2 8">2.7.1.21</ecNumber>
    </recommendedName>
</protein>
<dbReference type="GO" id="GO:0071897">
    <property type="term" value="P:DNA biosynthetic process"/>
    <property type="evidence" value="ECO:0007669"/>
    <property type="project" value="UniProtKB-KW"/>
</dbReference>